<dbReference type="AlphaFoldDB" id="A0A418WNN3"/>
<dbReference type="InterPro" id="IPR039426">
    <property type="entry name" value="TonB-dep_rcpt-like"/>
</dbReference>
<feature type="region of interest" description="Disordered" evidence="11">
    <location>
        <begin position="37"/>
        <end position="60"/>
    </location>
</feature>
<keyword evidence="14" id="KW-1185">Reference proteome</keyword>
<dbReference type="GO" id="GO:0009279">
    <property type="term" value="C:cell outer membrane"/>
    <property type="evidence" value="ECO:0007669"/>
    <property type="project" value="UniProtKB-SubCell"/>
</dbReference>
<evidence type="ECO:0000256" key="8">
    <source>
        <dbReference type="ARBA" id="ARBA00023077"/>
    </source>
</evidence>
<dbReference type="Gene3D" id="2.40.170.20">
    <property type="entry name" value="TonB-dependent receptor, beta-barrel domain"/>
    <property type="match status" value="1"/>
</dbReference>
<keyword evidence="5" id="KW-0812">Transmembrane</keyword>
<evidence type="ECO:0000256" key="5">
    <source>
        <dbReference type="ARBA" id="ARBA00022692"/>
    </source>
</evidence>
<protein>
    <submittedName>
        <fullName evidence="13">TonB-dependent receptor</fullName>
    </submittedName>
</protein>
<evidence type="ECO:0000256" key="1">
    <source>
        <dbReference type="ARBA" id="ARBA00004571"/>
    </source>
</evidence>
<dbReference type="EMBL" id="QYUM01000003">
    <property type="protein sequence ID" value="RJF91600.1"/>
    <property type="molecule type" value="Genomic_DNA"/>
</dbReference>
<dbReference type="SUPFAM" id="SSF56935">
    <property type="entry name" value="Porins"/>
    <property type="match status" value="1"/>
</dbReference>
<dbReference type="PANTHER" id="PTHR32552">
    <property type="entry name" value="FERRICHROME IRON RECEPTOR-RELATED"/>
    <property type="match status" value="1"/>
</dbReference>
<organism evidence="13 14">
    <name type="scientific">Sphingomonas cavernae</name>
    <dbReference type="NCBI Taxonomy" id="2320861"/>
    <lineage>
        <taxon>Bacteria</taxon>
        <taxon>Pseudomonadati</taxon>
        <taxon>Pseudomonadota</taxon>
        <taxon>Alphaproteobacteria</taxon>
        <taxon>Sphingomonadales</taxon>
        <taxon>Sphingomonadaceae</taxon>
        <taxon>Sphingomonas</taxon>
    </lineage>
</organism>
<feature type="region of interest" description="Disordered" evidence="11">
    <location>
        <begin position="248"/>
        <end position="267"/>
    </location>
</feature>
<evidence type="ECO:0000313" key="14">
    <source>
        <dbReference type="Proteomes" id="UP000286100"/>
    </source>
</evidence>
<proteinExistence type="predicted"/>
<dbReference type="InterPro" id="IPR036942">
    <property type="entry name" value="Beta-barrel_TonB_sf"/>
</dbReference>
<keyword evidence="7" id="KW-0406">Ion transport</keyword>
<dbReference type="Proteomes" id="UP000286100">
    <property type="component" value="Unassembled WGS sequence"/>
</dbReference>
<evidence type="ECO:0000256" key="4">
    <source>
        <dbReference type="ARBA" id="ARBA00022496"/>
    </source>
</evidence>
<comment type="caution">
    <text evidence="13">The sequence shown here is derived from an EMBL/GenBank/DDBJ whole genome shotgun (WGS) entry which is preliminary data.</text>
</comment>
<dbReference type="GO" id="GO:0006826">
    <property type="term" value="P:iron ion transport"/>
    <property type="evidence" value="ECO:0007669"/>
    <property type="project" value="UniProtKB-KW"/>
</dbReference>
<keyword evidence="9" id="KW-0472">Membrane</keyword>
<dbReference type="PANTHER" id="PTHR32552:SF81">
    <property type="entry name" value="TONB-DEPENDENT OUTER MEMBRANE RECEPTOR"/>
    <property type="match status" value="1"/>
</dbReference>
<keyword evidence="2" id="KW-0813">Transport</keyword>
<feature type="domain" description="TonB-dependent receptor-like beta-barrel" evidence="12">
    <location>
        <begin position="7"/>
        <end position="253"/>
    </location>
</feature>
<sequence length="287" mass="31392">MPEIASDTFSPEVTVTYTPTDDLTLFASYKKGYKSGSFTTGQLPPPPRPGELPNNSFGDEQIEGGEAGVKTRLFDRQVTVDLAGYYYDVTGLQVGANEADGPGDLPVTRTVNAGAGRIYGADFEISWWPRDIDGLNLHAAVAWNKSKFTELDTVPCYGGQTIALGCTESPNPVTGFFTAQNLNGIPFLRAPEWQATFGAVYEMPLPGGWSLTLSNDNHYSSRYLTALGRRADFIQDDYLQVDLRPAQSSYRTPKRRRREPIGPSGRISDPIMPAIISTSCARWATFG</sequence>
<evidence type="ECO:0000313" key="13">
    <source>
        <dbReference type="EMBL" id="RJF91600.1"/>
    </source>
</evidence>
<evidence type="ECO:0000256" key="11">
    <source>
        <dbReference type="SAM" id="MobiDB-lite"/>
    </source>
</evidence>
<evidence type="ECO:0000256" key="7">
    <source>
        <dbReference type="ARBA" id="ARBA00023065"/>
    </source>
</evidence>
<evidence type="ECO:0000256" key="6">
    <source>
        <dbReference type="ARBA" id="ARBA00023004"/>
    </source>
</evidence>
<dbReference type="InterPro" id="IPR000531">
    <property type="entry name" value="Beta-barrel_TonB"/>
</dbReference>
<evidence type="ECO:0000256" key="3">
    <source>
        <dbReference type="ARBA" id="ARBA00022452"/>
    </source>
</evidence>
<keyword evidence="13" id="KW-0675">Receptor</keyword>
<name>A0A418WNN3_9SPHN</name>
<dbReference type="Pfam" id="PF00593">
    <property type="entry name" value="TonB_dep_Rec_b-barrel"/>
    <property type="match status" value="1"/>
</dbReference>
<evidence type="ECO:0000259" key="12">
    <source>
        <dbReference type="Pfam" id="PF00593"/>
    </source>
</evidence>
<keyword evidence="4" id="KW-0410">Iron transport</keyword>
<accession>A0A418WNN3</accession>
<gene>
    <name evidence="13" type="ORF">D3876_13980</name>
</gene>
<keyword evidence="6" id="KW-0408">Iron</keyword>
<keyword evidence="10" id="KW-0998">Cell outer membrane</keyword>
<comment type="subcellular location">
    <subcellularLocation>
        <location evidence="1">Cell outer membrane</location>
        <topology evidence="1">Multi-pass membrane protein</topology>
    </subcellularLocation>
</comment>
<evidence type="ECO:0000256" key="2">
    <source>
        <dbReference type="ARBA" id="ARBA00022448"/>
    </source>
</evidence>
<keyword evidence="8" id="KW-0798">TonB box</keyword>
<evidence type="ECO:0000256" key="10">
    <source>
        <dbReference type="ARBA" id="ARBA00023237"/>
    </source>
</evidence>
<dbReference type="RefSeq" id="WP_119763893.1">
    <property type="nucleotide sequence ID" value="NZ_QYUM01000003.1"/>
</dbReference>
<evidence type="ECO:0000256" key="9">
    <source>
        <dbReference type="ARBA" id="ARBA00023136"/>
    </source>
</evidence>
<dbReference type="OrthoDB" id="9760333at2"/>
<reference evidence="13 14" key="1">
    <citation type="submission" date="2018-09" db="EMBL/GenBank/DDBJ databases">
        <authorList>
            <person name="Zhu H."/>
        </authorList>
    </citation>
    <scope>NUCLEOTIDE SEQUENCE [LARGE SCALE GENOMIC DNA]</scope>
    <source>
        <strain evidence="13 14">K2R01-6</strain>
    </source>
</reference>
<keyword evidence="3" id="KW-1134">Transmembrane beta strand</keyword>